<evidence type="ECO:0000259" key="1">
    <source>
        <dbReference type="Pfam" id="PF05876"/>
    </source>
</evidence>
<sequence>MLIRPPGNPTKDLIETFSKNHLATMIEASLQLRRKVAEVKSRDSSNTISEESFPGGYIALVGANSPSSLSNRSIRIVLCDEVDRYPVSAGKEGDPITLATQRTKTFFNRKHIYVSTPTLKEVSRIEQFYNDSTMEEWNLPCLPTTNCNR</sequence>
<dbReference type="RefSeq" id="WP_344910946.1">
    <property type="nucleotide sequence ID" value="NZ_BAAAYO010000010.1"/>
</dbReference>
<comment type="caution">
    <text evidence="2">The sequence shown here is derived from an EMBL/GenBank/DDBJ whole genome shotgun (WGS) entry which is preliminary data.</text>
</comment>
<proteinExistence type="predicted"/>
<name>A0ABV5VVJ0_9BACL</name>
<organism evidence="2 3">
    <name type="scientific">Paenibacillus hodogayensis</name>
    <dbReference type="NCBI Taxonomy" id="279208"/>
    <lineage>
        <taxon>Bacteria</taxon>
        <taxon>Bacillati</taxon>
        <taxon>Bacillota</taxon>
        <taxon>Bacilli</taxon>
        <taxon>Bacillales</taxon>
        <taxon>Paenibacillaceae</taxon>
        <taxon>Paenibacillus</taxon>
    </lineage>
</organism>
<keyword evidence="3" id="KW-1185">Reference proteome</keyword>
<reference evidence="2 3" key="1">
    <citation type="submission" date="2024-09" db="EMBL/GenBank/DDBJ databases">
        <authorList>
            <person name="Sun Q."/>
            <person name="Mori K."/>
        </authorList>
    </citation>
    <scope>NUCLEOTIDE SEQUENCE [LARGE SCALE GENOMIC DNA]</scope>
    <source>
        <strain evidence="2 3">JCM 12520</strain>
    </source>
</reference>
<dbReference type="InterPro" id="IPR046453">
    <property type="entry name" value="GpA_ATPase"/>
</dbReference>
<dbReference type="Proteomes" id="UP001589619">
    <property type="component" value="Unassembled WGS sequence"/>
</dbReference>
<accession>A0ABV5VVJ0</accession>
<evidence type="ECO:0000313" key="3">
    <source>
        <dbReference type="Proteomes" id="UP001589619"/>
    </source>
</evidence>
<dbReference type="Pfam" id="PF05876">
    <property type="entry name" value="GpA_ATPase"/>
    <property type="match status" value="1"/>
</dbReference>
<feature type="domain" description="Phage terminase large subunit GpA ATPase" evidence="1">
    <location>
        <begin position="9"/>
        <end position="142"/>
    </location>
</feature>
<dbReference type="EMBL" id="JBHMAG010000009">
    <property type="protein sequence ID" value="MFB9752165.1"/>
    <property type="molecule type" value="Genomic_DNA"/>
</dbReference>
<protein>
    <submittedName>
        <fullName evidence="2">Phage terminase large subunit family protein</fullName>
    </submittedName>
</protein>
<gene>
    <name evidence="2" type="ORF">ACFFNY_11420</name>
</gene>
<evidence type="ECO:0000313" key="2">
    <source>
        <dbReference type="EMBL" id="MFB9752165.1"/>
    </source>
</evidence>